<dbReference type="AlphaFoldDB" id="A0A8B3S7U5"/>
<organism evidence="3 4">
    <name type="scientific">Candidatus Argoarchaeum ethanivorans</name>
    <dbReference type="NCBI Taxonomy" id="2608793"/>
    <lineage>
        <taxon>Archaea</taxon>
        <taxon>Methanobacteriati</taxon>
        <taxon>Methanobacteriota</taxon>
        <taxon>Stenosarchaea group</taxon>
        <taxon>Methanomicrobia</taxon>
        <taxon>Methanosarcinales</taxon>
        <taxon>Methanosarcinales incertae sedis</taxon>
        <taxon>GOM Arc I cluster</taxon>
        <taxon>Candidatus Argoarchaeum</taxon>
    </lineage>
</organism>
<dbReference type="InterPro" id="IPR008928">
    <property type="entry name" value="6-hairpin_glycosidase_sf"/>
</dbReference>
<evidence type="ECO:0000313" key="3">
    <source>
        <dbReference type="EMBL" id="RZB33239.1"/>
    </source>
</evidence>
<evidence type="ECO:0000259" key="2">
    <source>
        <dbReference type="Pfam" id="PF00723"/>
    </source>
</evidence>
<feature type="domain" description="GH15-like" evidence="2">
    <location>
        <begin position="22"/>
        <end position="346"/>
    </location>
</feature>
<dbReference type="GO" id="GO:0005975">
    <property type="term" value="P:carbohydrate metabolic process"/>
    <property type="evidence" value="ECO:0007669"/>
    <property type="project" value="InterPro"/>
</dbReference>
<comment type="caution">
    <text evidence="3">The sequence shown here is derived from an EMBL/GenBank/DDBJ whole genome shotgun (WGS) entry which is preliminary data.</text>
</comment>
<sequence length="354" mass="41065">MVSIERTIEISKKVIKDCCIENGAIVAANATKNYYPPTAKHYFYVWPRDASYTCVAADIAGIGDIQENFFNWCLERAEDFKETGLFFEKYYVNGLKALGKFQPDQTGTILFAIWHHYQRDLEKACEFKNLIIKAANGLCDKWDTDHFNIVTNDLWEERHTFPDLNENFTYSLAACIKGLECANDIIPDKKWLAVAKQMREQLEKHFVDGFFVRSYGKLIDGGIDTSMLGIVYPFKIYEANDPRVISTVNEIEKRLVINGGVHRYDFDEYDGWMYNEMHRKKGAGAWPLLNFWMSICCSIKGDKTNAERYYKWVLDRTNGYIPEQIFENGIQVSVCPLMWSHTMFIISSKFLGYI</sequence>
<evidence type="ECO:0000256" key="1">
    <source>
        <dbReference type="ARBA" id="ARBA00006188"/>
    </source>
</evidence>
<dbReference type="EMBL" id="RPGO01000001">
    <property type="protein sequence ID" value="RZB33239.1"/>
    <property type="molecule type" value="Genomic_DNA"/>
</dbReference>
<evidence type="ECO:0000313" key="4">
    <source>
        <dbReference type="Proteomes" id="UP000291831"/>
    </source>
</evidence>
<dbReference type="SUPFAM" id="SSF48208">
    <property type="entry name" value="Six-hairpin glycosidases"/>
    <property type="match status" value="1"/>
</dbReference>
<protein>
    <recommendedName>
        <fullName evidence="2">GH15-like domain-containing protein</fullName>
    </recommendedName>
</protein>
<accession>A0A8B3S7U5</accession>
<dbReference type="GO" id="GO:0004553">
    <property type="term" value="F:hydrolase activity, hydrolyzing O-glycosyl compounds"/>
    <property type="evidence" value="ECO:0007669"/>
    <property type="project" value="UniProtKB-ARBA"/>
</dbReference>
<dbReference type="Gene3D" id="1.50.10.10">
    <property type="match status" value="1"/>
</dbReference>
<reference evidence="4" key="1">
    <citation type="submission" date="2019-01" db="EMBL/GenBank/DDBJ databases">
        <title>Anaerobic oxidation of ethane by archaea from a marine hydrocarbon seep.</title>
        <authorList>
            <person name="Musat F."/>
        </authorList>
    </citation>
    <scope>NUCLEOTIDE SEQUENCE [LARGE SCALE GENOMIC DNA]</scope>
</reference>
<dbReference type="PANTHER" id="PTHR31616">
    <property type="entry name" value="TREHALASE"/>
    <property type="match status" value="1"/>
</dbReference>
<dbReference type="Pfam" id="PF00723">
    <property type="entry name" value="Glyco_hydro_15"/>
    <property type="match status" value="1"/>
</dbReference>
<gene>
    <name evidence="3" type="ORF">AEth_00032</name>
</gene>
<dbReference type="InterPro" id="IPR012341">
    <property type="entry name" value="6hp_glycosidase-like_sf"/>
</dbReference>
<dbReference type="PANTHER" id="PTHR31616:SF0">
    <property type="entry name" value="GLUCAN 1,4-ALPHA-GLUCOSIDASE"/>
    <property type="match status" value="1"/>
</dbReference>
<comment type="similarity">
    <text evidence="1">Belongs to the glycosyl hydrolase 15 family.</text>
</comment>
<name>A0A8B3S7U5_9EURY</name>
<dbReference type="Proteomes" id="UP000291831">
    <property type="component" value="Unassembled WGS sequence"/>
</dbReference>
<proteinExistence type="inferred from homology"/>
<dbReference type="InterPro" id="IPR011613">
    <property type="entry name" value="GH15-like"/>
</dbReference>